<gene>
    <name evidence="1" type="ORF">SAMN05444408_10962</name>
</gene>
<dbReference type="OrthoDB" id="9796831at2"/>
<dbReference type="RefSeq" id="WP_072885124.1">
    <property type="nucleotide sequence ID" value="NZ_FQVO01000009.1"/>
</dbReference>
<organism evidence="1 2">
    <name type="scientific">Chryseobacterium takakiae</name>
    <dbReference type="NCBI Taxonomy" id="1302685"/>
    <lineage>
        <taxon>Bacteria</taxon>
        <taxon>Pseudomonadati</taxon>
        <taxon>Bacteroidota</taxon>
        <taxon>Flavobacteriia</taxon>
        <taxon>Flavobacteriales</taxon>
        <taxon>Weeksellaceae</taxon>
        <taxon>Chryseobacterium group</taxon>
        <taxon>Chryseobacterium</taxon>
    </lineage>
</organism>
<reference evidence="2" key="1">
    <citation type="submission" date="2016-11" db="EMBL/GenBank/DDBJ databases">
        <authorList>
            <person name="Varghese N."/>
            <person name="Submissions S."/>
        </authorList>
    </citation>
    <scope>NUCLEOTIDE SEQUENCE [LARGE SCALE GENOMIC DNA]</scope>
    <source>
        <strain evidence="2">DSM 26898</strain>
    </source>
</reference>
<protein>
    <recommendedName>
        <fullName evidence="3">RloB-like protein</fullName>
    </recommendedName>
</protein>
<accession>A0A1M4Z213</accession>
<dbReference type="EMBL" id="FQVO01000009">
    <property type="protein sequence ID" value="SHF12114.1"/>
    <property type="molecule type" value="Genomic_DNA"/>
</dbReference>
<evidence type="ECO:0000313" key="1">
    <source>
        <dbReference type="EMBL" id="SHF12114.1"/>
    </source>
</evidence>
<dbReference type="STRING" id="1302685.SAMN05444408_10962"/>
<name>A0A1M4Z213_9FLAO</name>
<dbReference type="AlphaFoldDB" id="A0A1M4Z213"/>
<evidence type="ECO:0008006" key="3">
    <source>
        <dbReference type="Google" id="ProtNLM"/>
    </source>
</evidence>
<keyword evidence="2" id="KW-1185">Reference proteome</keyword>
<sequence>MSNNILFIFEGEKTEVQITDNLNKFFLNENTIITCAYCSTIYQIYKEIAEDEDLDTFNLIKNRNETNKKILEDFERHDFAEIYMFFDYDGHDIIANDSKINELLAFFNEETDKGKLYLSYPMVESLKHISDYKTFKDLKVQCKVKIGYKNIVGKTCLQNLQDFTIYKKQTWKELIVAHLSKMNYIINNSYTYPDYIAFQQTVFIHQLNKYISIDSTVGVLSAFPIFLHDYYGYEKLKDLIK</sequence>
<proteinExistence type="predicted"/>
<dbReference type="Proteomes" id="UP000184236">
    <property type="component" value="Unassembled WGS sequence"/>
</dbReference>
<evidence type="ECO:0000313" key="2">
    <source>
        <dbReference type="Proteomes" id="UP000184236"/>
    </source>
</evidence>